<dbReference type="Proteomes" id="UP001283366">
    <property type="component" value="Unassembled WGS sequence"/>
</dbReference>
<dbReference type="EMBL" id="FXXI01000001">
    <property type="protein sequence ID" value="SMR98954.1"/>
    <property type="molecule type" value="Genomic_DNA"/>
</dbReference>
<evidence type="ECO:0000256" key="3">
    <source>
        <dbReference type="ARBA" id="ARBA00008145"/>
    </source>
</evidence>
<evidence type="ECO:0000256" key="8">
    <source>
        <dbReference type="ARBA" id="ARBA00022691"/>
    </source>
</evidence>
<evidence type="ECO:0000256" key="6">
    <source>
        <dbReference type="ARBA" id="ARBA00022603"/>
    </source>
</evidence>
<dbReference type="NCBIfam" id="TIGR03840">
    <property type="entry name" value="TMPT_Se_Te"/>
    <property type="match status" value="1"/>
</dbReference>
<dbReference type="InterPro" id="IPR008854">
    <property type="entry name" value="TPMT"/>
</dbReference>
<dbReference type="GO" id="GO:0005737">
    <property type="term" value="C:cytoplasm"/>
    <property type="evidence" value="ECO:0007669"/>
    <property type="project" value="UniProtKB-SubCell"/>
</dbReference>
<dbReference type="NCBIfam" id="NF009732">
    <property type="entry name" value="PRK13255.1"/>
    <property type="match status" value="1"/>
</dbReference>
<dbReference type="GO" id="GO:0008119">
    <property type="term" value="F:thiopurine S-methyltransferase activity"/>
    <property type="evidence" value="ECO:0007669"/>
    <property type="project" value="UniProtKB-UniRule"/>
</dbReference>
<evidence type="ECO:0000256" key="5">
    <source>
        <dbReference type="ARBA" id="ARBA00022490"/>
    </source>
</evidence>
<dbReference type="GO" id="GO:0032259">
    <property type="term" value="P:methylation"/>
    <property type="evidence" value="ECO:0007669"/>
    <property type="project" value="UniProtKB-KW"/>
</dbReference>
<keyword evidence="5 9" id="KW-0963">Cytoplasm</keyword>
<dbReference type="PIRSF" id="PIRSF023956">
    <property type="entry name" value="Thiopurine_S-methyltransferase"/>
    <property type="match status" value="1"/>
</dbReference>
<reference evidence="10 13" key="2">
    <citation type="submission" date="2023-11" db="EMBL/GenBank/DDBJ databases">
        <title>Plant-associative lifestyle of Vibrio porteresiae and its evolutionary dynamics.</title>
        <authorList>
            <person name="Rameshkumar N."/>
            <person name="Kirti K."/>
        </authorList>
    </citation>
    <scope>NUCLEOTIDE SEQUENCE [LARGE SCALE GENOMIC DNA]</scope>
    <source>
        <strain evidence="10 13">MSSRF38</strain>
    </source>
</reference>
<name>A0A1Y6IMQ7_9VIBR</name>
<dbReference type="EMBL" id="JAWRCO010000001">
    <property type="protein sequence ID" value="MDW6004247.1"/>
    <property type="molecule type" value="Genomic_DNA"/>
</dbReference>
<protein>
    <recommendedName>
        <fullName evidence="4 9">Thiopurine S-methyltransferase</fullName>
        <ecNumber evidence="4 9">2.1.1.67</ecNumber>
    </recommendedName>
    <alternativeName>
        <fullName evidence="9">Thiopurine methyltransferase</fullName>
    </alternativeName>
</protein>
<keyword evidence="6 9" id="KW-0489">Methyltransferase</keyword>
<evidence type="ECO:0000313" key="13">
    <source>
        <dbReference type="Proteomes" id="UP001283366"/>
    </source>
</evidence>
<dbReference type="RefSeq" id="WP_087479029.1">
    <property type="nucleotide sequence ID" value="NZ_AP024883.1"/>
</dbReference>
<dbReference type="HAMAP" id="MF_00812">
    <property type="entry name" value="Thiopur_methtran"/>
    <property type="match status" value="1"/>
</dbReference>
<feature type="binding site" evidence="9">
    <location>
        <position position="45"/>
    </location>
    <ligand>
        <name>S-adenosyl-L-methionine</name>
        <dbReference type="ChEBI" id="CHEBI:59789"/>
    </ligand>
</feature>
<evidence type="ECO:0000256" key="1">
    <source>
        <dbReference type="ARBA" id="ARBA00000903"/>
    </source>
</evidence>
<dbReference type="GO" id="GO:0010038">
    <property type="term" value="P:response to metal ion"/>
    <property type="evidence" value="ECO:0007669"/>
    <property type="project" value="InterPro"/>
</dbReference>
<evidence type="ECO:0000313" key="12">
    <source>
        <dbReference type="Proteomes" id="UP000196125"/>
    </source>
</evidence>
<feature type="binding site" evidence="9">
    <location>
        <position position="121"/>
    </location>
    <ligand>
        <name>S-adenosyl-L-methionine</name>
        <dbReference type="ChEBI" id="CHEBI:59789"/>
    </ligand>
</feature>
<dbReference type="Gene3D" id="3.40.50.150">
    <property type="entry name" value="Vaccinia Virus protein VP39"/>
    <property type="match status" value="1"/>
</dbReference>
<evidence type="ECO:0000313" key="10">
    <source>
        <dbReference type="EMBL" id="MDW6004247.1"/>
    </source>
</evidence>
<dbReference type="InterPro" id="IPR022474">
    <property type="entry name" value="Thiopur_S-MeTfrase_Se/Te_detox"/>
</dbReference>
<dbReference type="OrthoDB" id="9778208at2"/>
<comment type="subcellular location">
    <subcellularLocation>
        <location evidence="2 9">Cytoplasm</location>
    </subcellularLocation>
</comment>
<gene>
    <name evidence="9 11" type="primary">tpm</name>
    <name evidence="10" type="ORF">SBX37_15415</name>
    <name evidence="11" type="ORF">VIM7927_00174</name>
</gene>
<evidence type="ECO:0000256" key="4">
    <source>
        <dbReference type="ARBA" id="ARBA00011905"/>
    </source>
</evidence>
<dbReference type="InterPro" id="IPR025835">
    <property type="entry name" value="Thiopurine_S-MeTrfase"/>
</dbReference>
<comment type="catalytic activity">
    <reaction evidence="1 9">
        <text>S-adenosyl-L-methionine + a thiopurine = S-adenosyl-L-homocysteine + a thiopurine S-methylether.</text>
        <dbReference type="EC" id="2.1.1.67"/>
    </reaction>
</comment>
<dbReference type="SUPFAM" id="SSF53335">
    <property type="entry name" value="S-adenosyl-L-methionine-dependent methyltransferases"/>
    <property type="match status" value="1"/>
</dbReference>
<accession>A0A1Y6IMQ7</accession>
<keyword evidence="13" id="KW-1185">Reference proteome</keyword>
<keyword evidence="8 9" id="KW-0949">S-adenosyl-L-methionine</keyword>
<proteinExistence type="inferred from homology"/>
<dbReference type="FunFam" id="3.40.50.150:FF:000101">
    <property type="entry name" value="Thiopurine S-methyltransferase"/>
    <property type="match status" value="1"/>
</dbReference>
<feature type="binding site" evidence="9">
    <location>
        <position position="10"/>
    </location>
    <ligand>
        <name>S-adenosyl-L-methionine</name>
        <dbReference type="ChEBI" id="CHEBI:59789"/>
    </ligand>
</feature>
<evidence type="ECO:0000256" key="7">
    <source>
        <dbReference type="ARBA" id="ARBA00022679"/>
    </source>
</evidence>
<evidence type="ECO:0000256" key="2">
    <source>
        <dbReference type="ARBA" id="ARBA00004496"/>
    </source>
</evidence>
<dbReference type="CDD" id="cd02440">
    <property type="entry name" value="AdoMet_MTases"/>
    <property type="match status" value="1"/>
</dbReference>
<comment type="similarity">
    <text evidence="3 9">Belongs to the class I-like SAM-binding methyltransferase superfamily. TPMT family.</text>
</comment>
<evidence type="ECO:0000256" key="9">
    <source>
        <dbReference type="HAMAP-Rule" id="MF_00812"/>
    </source>
</evidence>
<dbReference type="Proteomes" id="UP000196125">
    <property type="component" value="Unassembled WGS sequence"/>
</dbReference>
<dbReference type="PANTHER" id="PTHR10259:SF11">
    <property type="entry name" value="THIOPURINE S-METHYLTRANSFERASE"/>
    <property type="match status" value="1"/>
</dbReference>
<keyword evidence="7 9" id="KW-0808">Transferase</keyword>
<sequence>MDKDFWLTKWASNRIGFHSTDVNPLLIEYWPALSPKGDEHVLVPLCGKSEDLVWLASKHQKVIGVELSEIAVRAFFAEHFYLPLVTHIDSSHVYYEFDELEIYQGDVFTAPLSGVDLIYDRAALVSIAPSQRYAYAQRLCSLLKPGGRILLITVDYVQDELAGPPFSVDAEQVQQLFPGMKTMLLCRQEADQHHPKIARQNLTRFADEVWLIEA</sequence>
<dbReference type="PANTHER" id="PTHR10259">
    <property type="entry name" value="THIOPURINE S-METHYLTRANSFERASE"/>
    <property type="match status" value="1"/>
</dbReference>
<evidence type="ECO:0000313" key="11">
    <source>
        <dbReference type="EMBL" id="SMR98954.1"/>
    </source>
</evidence>
<organism evidence="11 12">
    <name type="scientific">Vibrio mangrovi</name>
    <dbReference type="NCBI Taxonomy" id="474394"/>
    <lineage>
        <taxon>Bacteria</taxon>
        <taxon>Pseudomonadati</taxon>
        <taxon>Pseudomonadota</taxon>
        <taxon>Gammaproteobacteria</taxon>
        <taxon>Vibrionales</taxon>
        <taxon>Vibrionaceae</taxon>
        <taxon>Vibrio</taxon>
    </lineage>
</organism>
<dbReference type="Pfam" id="PF05724">
    <property type="entry name" value="TPMT"/>
    <property type="match status" value="1"/>
</dbReference>
<dbReference type="PROSITE" id="PS51585">
    <property type="entry name" value="SAM_MT_TPMT"/>
    <property type="match status" value="1"/>
</dbReference>
<dbReference type="EC" id="2.1.1.67" evidence="4 9"/>
<feature type="binding site" evidence="9">
    <location>
        <position position="66"/>
    </location>
    <ligand>
        <name>S-adenosyl-L-methionine</name>
        <dbReference type="ChEBI" id="CHEBI:59789"/>
    </ligand>
</feature>
<dbReference type="InterPro" id="IPR029063">
    <property type="entry name" value="SAM-dependent_MTases_sf"/>
</dbReference>
<dbReference type="AlphaFoldDB" id="A0A1Y6IMQ7"/>
<reference evidence="11 12" key="1">
    <citation type="submission" date="2017-05" db="EMBL/GenBank/DDBJ databases">
        <authorList>
            <person name="Song R."/>
            <person name="Chenine A.L."/>
            <person name="Ruprecht R.M."/>
        </authorList>
    </citation>
    <scope>NUCLEOTIDE SEQUENCE [LARGE SCALE GENOMIC DNA]</scope>
    <source>
        <strain evidence="11 12">CECT 7927</strain>
    </source>
</reference>